<reference evidence="1" key="1">
    <citation type="submission" date="2015-11" db="EMBL/GenBank/DDBJ databases">
        <title>De novo transcriptome assembly of four potential Pierce s Disease insect vectors from Arizona vineyards.</title>
        <authorList>
            <person name="Tassone E.E."/>
        </authorList>
    </citation>
    <scope>NUCLEOTIDE SEQUENCE</scope>
</reference>
<sequence length="123" mass="14269">MTSQSRQADALSAELELLVQEESLIRKTLQYVRMAKQRNRIEGIEILSKIKELQRSKLNSSLIEKKKENHAKQNISAENILENNSVPQQALQFHEPTDTNQIKLNLDVTNQNYFQEEESEESD</sequence>
<gene>
    <name evidence="1" type="ORF">g.41410</name>
</gene>
<protein>
    <submittedName>
        <fullName evidence="1">Uncharacterized protein</fullName>
    </submittedName>
</protein>
<dbReference type="EMBL" id="GEBQ01031282">
    <property type="protein sequence ID" value="JAT08695.1"/>
    <property type="molecule type" value="Transcribed_RNA"/>
</dbReference>
<name>A0A1B6KBA6_9HEMI</name>
<organism evidence="1">
    <name type="scientific">Graphocephala atropunctata</name>
    <dbReference type="NCBI Taxonomy" id="36148"/>
    <lineage>
        <taxon>Eukaryota</taxon>
        <taxon>Metazoa</taxon>
        <taxon>Ecdysozoa</taxon>
        <taxon>Arthropoda</taxon>
        <taxon>Hexapoda</taxon>
        <taxon>Insecta</taxon>
        <taxon>Pterygota</taxon>
        <taxon>Neoptera</taxon>
        <taxon>Paraneoptera</taxon>
        <taxon>Hemiptera</taxon>
        <taxon>Auchenorrhyncha</taxon>
        <taxon>Membracoidea</taxon>
        <taxon>Cicadellidae</taxon>
        <taxon>Cicadellinae</taxon>
        <taxon>Cicadellini</taxon>
        <taxon>Graphocephala</taxon>
    </lineage>
</organism>
<accession>A0A1B6KBA6</accession>
<proteinExistence type="predicted"/>
<dbReference type="AlphaFoldDB" id="A0A1B6KBA6"/>
<evidence type="ECO:0000313" key="1">
    <source>
        <dbReference type="EMBL" id="JAT08695.1"/>
    </source>
</evidence>